<sequence length="129" mass="14299">MATYTLDDLVVAVVQSFEEIECTVLDKTFITLQKVMECIFKMGGDNDFKLPHQKKHGLVKEGPLPTRLECDEDVCAAVDAMEEISEFQRRVDVLSDLLDNGCQVQGEVDLSNVDSICSQLVGVDLDGDE</sequence>
<reference evidence="1 2" key="1">
    <citation type="submission" date="2019-06" db="EMBL/GenBank/DDBJ databases">
        <title>Genomics analysis of Aphanomyces spp. identifies a new class of oomycete effector associated with host adaptation.</title>
        <authorList>
            <person name="Gaulin E."/>
        </authorList>
    </citation>
    <scope>NUCLEOTIDE SEQUENCE [LARGE SCALE GENOMIC DNA]</scope>
    <source>
        <strain evidence="1 2">E</strain>
    </source>
</reference>
<dbReference type="PANTHER" id="PTHR47169:SF2">
    <property type="entry name" value="OS01G0541250 PROTEIN"/>
    <property type="match status" value="1"/>
</dbReference>
<evidence type="ECO:0000313" key="1">
    <source>
        <dbReference type="EMBL" id="KAF0758843.1"/>
    </source>
</evidence>
<gene>
    <name evidence="1" type="ORF">AaE_003820</name>
</gene>
<dbReference type="PANTHER" id="PTHR47169">
    <property type="entry name" value="OS01G0541250 PROTEIN"/>
    <property type="match status" value="1"/>
</dbReference>
<evidence type="ECO:0000313" key="2">
    <source>
        <dbReference type="Proteomes" id="UP000469452"/>
    </source>
</evidence>
<dbReference type="Proteomes" id="UP000469452">
    <property type="component" value="Unassembled WGS sequence"/>
</dbReference>
<proteinExistence type="predicted"/>
<dbReference type="AlphaFoldDB" id="A0A6A5AQS4"/>
<comment type="caution">
    <text evidence="1">The sequence shown here is derived from an EMBL/GenBank/DDBJ whole genome shotgun (WGS) entry which is preliminary data.</text>
</comment>
<organism evidence="1 2">
    <name type="scientific">Aphanomyces astaci</name>
    <name type="common">Crayfish plague agent</name>
    <dbReference type="NCBI Taxonomy" id="112090"/>
    <lineage>
        <taxon>Eukaryota</taxon>
        <taxon>Sar</taxon>
        <taxon>Stramenopiles</taxon>
        <taxon>Oomycota</taxon>
        <taxon>Saprolegniomycetes</taxon>
        <taxon>Saprolegniales</taxon>
        <taxon>Verrucalvaceae</taxon>
        <taxon>Aphanomyces</taxon>
    </lineage>
</organism>
<accession>A0A6A5AQS4</accession>
<name>A0A6A5AQS4_APHAT</name>
<protein>
    <submittedName>
        <fullName evidence="1">Uncharacterized protein</fullName>
    </submittedName>
</protein>
<dbReference type="EMBL" id="VJMI01009483">
    <property type="protein sequence ID" value="KAF0758843.1"/>
    <property type="molecule type" value="Genomic_DNA"/>
</dbReference>